<feature type="domain" description="AMP-dependent synthetase/ligase" evidence="3">
    <location>
        <begin position="28"/>
        <end position="385"/>
    </location>
</feature>
<dbReference type="InterPro" id="IPR020845">
    <property type="entry name" value="AMP-binding_CS"/>
</dbReference>
<dbReference type="PANTHER" id="PTHR43201:SF5">
    <property type="entry name" value="MEDIUM-CHAIN ACYL-COA LIGASE ACSF2, MITOCHONDRIAL"/>
    <property type="match status" value="1"/>
</dbReference>
<keyword evidence="2" id="KW-0436">Ligase</keyword>
<sequence>MPDGTLLLANRQPLQPTAPSVLHWLQDAAQQAQARAFLMERAGTGWTCWTYGQAWAEVRRLSRALRTAGLQPGLPMVLLARNSISQARITLAAMLARIPVAPVNPRYAASVAGRERLRSMVATLRPQACWSDDPAAEDFLRACGVPQVPVLEATADGAVDETLALPEPDTQAKLYFTSGSTGSPKAVPYTQRMMTSNAQMVLQVWPFLRQQPLVMVDWLPWTHVFGGNNNINLVLRLAGTLVIDAGAPTAEGMSTTLANLAEVSPTFYCNVPAGYARLAGALEADEALRRQFFRRLDAMFFAAAAMPQPLFERLQVLARSQGRDIPVLTGWGATETGPSATLLQTPDGGPGQVGTPAPGVTLRLVPNGRKTEAWVRSPSVASGYWRAPEASRAQFDDEGFFRTGDALRLADPDQPAAGLLYDGRVAEDFKLQSGTWVNASAVRASLLACADGSIHDLVLVGPNRPWLGALAWMRDPLAPDAARQLEDAVARHNASAGGAAQRIVAAAVLPSGPDPEAGEINDKGYVNQARARDLRAAEADRLYARGPAA</sequence>
<dbReference type="EMBL" id="JAEQNA010000005">
    <property type="protein sequence ID" value="MBL0421473.1"/>
    <property type="molecule type" value="Genomic_DNA"/>
</dbReference>
<name>A0A936ZQ92_9BURK</name>
<accession>A0A936ZQ92</accession>
<dbReference type="AlphaFoldDB" id="A0A936ZQ92"/>
<dbReference type="Proteomes" id="UP000613011">
    <property type="component" value="Unassembled WGS sequence"/>
</dbReference>
<evidence type="ECO:0000313" key="4">
    <source>
        <dbReference type="EMBL" id="MBL0421473.1"/>
    </source>
</evidence>
<dbReference type="InterPro" id="IPR042099">
    <property type="entry name" value="ANL_N_sf"/>
</dbReference>
<dbReference type="GO" id="GO:0006631">
    <property type="term" value="P:fatty acid metabolic process"/>
    <property type="evidence" value="ECO:0007669"/>
    <property type="project" value="TreeGrafter"/>
</dbReference>
<dbReference type="InterPro" id="IPR000873">
    <property type="entry name" value="AMP-dep_synth/lig_dom"/>
</dbReference>
<evidence type="ECO:0000259" key="3">
    <source>
        <dbReference type="Pfam" id="PF00501"/>
    </source>
</evidence>
<dbReference type="SUPFAM" id="SSF56801">
    <property type="entry name" value="Acetyl-CoA synthetase-like"/>
    <property type="match status" value="1"/>
</dbReference>
<dbReference type="RefSeq" id="WP_201684554.1">
    <property type="nucleotide sequence ID" value="NZ_JAEQNA010000005.1"/>
</dbReference>
<evidence type="ECO:0000256" key="2">
    <source>
        <dbReference type="ARBA" id="ARBA00022598"/>
    </source>
</evidence>
<comment type="similarity">
    <text evidence="1">Belongs to the ATP-dependent AMP-binding enzyme family.</text>
</comment>
<dbReference type="Gene3D" id="3.40.50.12780">
    <property type="entry name" value="N-terminal domain of ligase-like"/>
    <property type="match status" value="1"/>
</dbReference>
<dbReference type="PANTHER" id="PTHR43201">
    <property type="entry name" value="ACYL-COA SYNTHETASE"/>
    <property type="match status" value="1"/>
</dbReference>
<protein>
    <submittedName>
        <fullName evidence="4">AMP-binding protein</fullName>
    </submittedName>
</protein>
<gene>
    <name evidence="4" type="ORF">JI739_14035</name>
</gene>
<dbReference type="GO" id="GO:0031956">
    <property type="term" value="F:medium-chain fatty acid-CoA ligase activity"/>
    <property type="evidence" value="ECO:0007669"/>
    <property type="project" value="TreeGrafter"/>
</dbReference>
<keyword evidence="5" id="KW-1185">Reference proteome</keyword>
<organism evidence="4 5">
    <name type="scientific">Ramlibacter aurantiacus</name>
    <dbReference type="NCBI Taxonomy" id="2801330"/>
    <lineage>
        <taxon>Bacteria</taxon>
        <taxon>Pseudomonadati</taxon>
        <taxon>Pseudomonadota</taxon>
        <taxon>Betaproteobacteria</taxon>
        <taxon>Burkholderiales</taxon>
        <taxon>Comamonadaceae</taxon>
        <taxon>Ramlibacter</taxon>
    </lineage>
</organism>
<reference evidence="4" key="1">
    <citation type="submission" date="2021-01" db="EMBL/GenBank/DDBJ databases">
        <title>Ramlibacter sp. strain AW1 16S ribosomal RNA gene Genome sequencing and assembly.</title>
        <authorList>
            <person name="Kang M."/>
        </authorList>
    </citation>
    <scope>NUCLEOTIDE SEQUENCE</scope>
    <source>
        <strain evidence="4">AW1</strain>
    </source>
</reference>
<evidence type="ECO:0000313" key="5">
    <source>
        <dbReference type="Proteomes" id="UP000613011"/>
    </source>
</evidence>
<comment type="caution">
    <text evidence="4">The sequence shown here is derived from an EMBL/GenBank/DDBJ whole genome shotgun (WGS) entry which is preliminary data.</text>
</comment>
<proteinExistence type="inferred from homology"/>
<dbReference type="PROSITE" id="PS00455">
    <property type="entry name" value="AMP_BINDING"/>
    <property type="match status" value="1"/>
</dbReference>
<dbReference type="Pfam" id="PF00501">
    <property type="entry name" value="AMP-binding"/>
    <property type="match status" value="1"/>
</dbReference>
<evidence type="ECO:0000256" key="1">
    <source>
        <dbReference type="ARBA" id="ARBA00006432"/>
    </source>
</evidence>